<evidence type="ECO:0000256" key="6">
    <source>
        <dbReference type="PROSITE-ProRule" id="PRU00169"/>
    </source>
</evidence>
<evidence type="ECO:0000256" key="1">
    <source>
        <dbReference type="ARBA" id="ARBA00022553"/>
    </source>
</evidence>
<evidence type="ECO:0000313" key="11">
    <source>
        <dbReference type="Proteomes" id="UP001231109"/>
    </source>
</evidence>
<sequence length="226" mass="25516">MNILLIEDNFALANQLVSFMEGLGWQVDYAAEGHLGVQLAKQQAFDVVLLDLNLPDQDGLQVCKVLLETVNARPPILMLTARDSFKDKASGFHAGADDYLTKPFDLRELALRCEALARRRQLFTQHSIEIGPLKLCRRQQQAWWSLQPIALTTTSFQILQKLMEDHPYPSSRRELINSVWPTNPPESNALKAHIYTLRKSLDTVVGRPLIHTISTIGYQLTGLNDV</sequence>
<evidence type="ECO:0000256" key="5">
    <source>
        <dbReference type="ARBA" id="ARBA00023163"/>
    </source>
</evidence>
<dbReference type="SMART" id="SM00448">
    <property type="entry name" value="REC"/>
    <property type="match status" value="1"/>
</dbReference>
<dbReference type="Gene3D" id="1.10.10.10">
    <property type="entry name" value="Winged helix-like DNA-binding domain superfamily/Winged helix DNA-binding domain"/>
    <property type="match status" value="1"/>
</dbReference>
<protein>
    <submittedName>
        <fullName evidence="10">Response regulator transcription factor</fullName>
    </submittedName>
</protein>
<proteinExistence type="predicted"/>
<dbReference type="PROSITE" id="PS50110">
    <property type="entry name" value="RESPONSE_REGULATORY"/>
    <property type="match status" value="1"/>
</dbReference>
<comment type="caution">
    <text evidence="10">The sequence shown here is derived from an EMBL/GenBank/DDBJ whole genome shotgun (WGS) entry which is preliminary data.</text>
</comment>
<evidence type="ECO:0000259" key="9">
    <source>
        <dbReference type="PROSITE" id="PS51755"/>
    </source>
</evidence>
<dbReference type="InterPro" id="IPR036388">
    <property type="entry name" value="WH-like_DNA-bd_sf"/>
</dbReference>
<dbReference type="Proteomes" id="UP001231109">
    <property type="component" value="Unassembled WGS sequence"/>
</dbReference>
<evidence type="ECO:0000256" key="4">
    <source>
        <dbReference type="ARBA" id="ARBA00023125"/>
    </source>
</evidence>
<dbReference type="InterPro" id="IPR001789">
    <property type="entry name" value="Sig_transdc_resp-reg_receiver"/>
</dbReference>
<dbReference type="Gene3D" id="6.10.250.690">
    <property type="match status" value="1"/>
</dbReference>
<dbReference type="EMBL" id="JAPJDZ010000024">
    <property type="protein sequence ID" value="MDP5136449.1"/>
    <property type="molecule type" value="Genomic_DNA"/>
</dbReference>
<keyword evidence="4 7" id="KW-0238">DNA-binding</keyword>
<keyword evidence="11" id="KW-1185">Reference proteome</keyword>
<dbReference type="SUPFAM" id="SSF46894">
    <property type="entry name" value="C-terminal effector domain of the bipartite response regulators"/>
    <property type="match status" value="1"/>
</dbReference>
<evidence type="ECO:0000313" key="10">
    <source>
        <dbReference type="EMBL" id="MDP5136449.1"/>
    </source>
</evidence>
<dbReference type="Gene3D" id="3.40.50.2300">
    <property type="match status" value="1"/>
</dbReference>
<keyword evidence="5" id="KW-0804">Transcription</keyword>
<keyword evidence="1 6" id="KW-0597">Phosphoprotein</keyword>
<dbReference type="InterPro" id="IPR011006">
    <property type="entry name" value="CheY-like_superfamily"/>
</dbReference>
<feature type="domain" description="Response regulatory" evidence="8">
    <location>
        <begin position="2"/>
        <end position="117"/>
    </location>
</feature>
<dbReference type="InterPro" id="IPR016032">
    <property type="entry name" value="Sig_transdc_resp-reg_C-effctor"/>
</dbReference>
<dbReference type="InterPro" id="IPR001867">
    <property type="entry name" value="OmpR/PhoB-type_DNA-bd"/>
</dbReference>
<organism evidence="10 11">
    <name type="scientific">Rheinheimera baltica</name>
    <dbReference type="NCBI Taxonomy" id="67576"/>
    <lineage>
        <taxon>Bacteria</taxon>
        <taxon>Pseudomonadati</taxon>
        <taxon>Pseudomonadota</taxon>
        <taxon>Gammaproteobacteria</taxon>
        <taxon>Chromatiales</taxon>
        <taxon>Chromatiaceae</taxon>
        <taxon>Rheinheimera</taxon>
    </lineage>
</organism>
<dbReference type="InterPro" id="IPR039420">
    <property type="entry name" value="WalR-like"/>
</dbReference>
<dbReference type="PROSITE" id="PS51755">
    <property type="entry name" value="OMPR_PHOB"/>
    <property type="match status" value="1"/>
</dbReference>
<dbReference type="PANTHER" id="PTHR48111">
    <property type="entry name" value="REGULATOR OF RPOS"/>
    <property type="match status" value="1"/>
</dbReference>
<feature type="domain" description="OmpR/PhoB-type" evidence="9">
    <location>
        <begin position="125"/>
        <end position="222"/>
    </location>
</feature>
<dbReference type="Pfam" id="PF00486">
    <property type="entry name" value="Trans_reg_C"/>
    <property type="match status" value="1"/>
</dbReference>
<dbReference type="Pfam" id="PF00072">
    <property type="entry name" value="Response_reg"/>
    <property type="match status" value="1"/>
</dbReference>
<keyword evidence="3" id="KW-0805">Transcription regulation</keyword>
<keyword evidence="2" id="KW-0902">Two-component regulatory system</keyword>
<dbReference type="SMART" id="SM00862">
    <property type="entry name" value="Trans_reg_C"/>
    <property type="match status" value="1"/>
</dbReference>
<gene>
    <name evidence="10" type="ORF">ORJ04_10880</name>
</gene>
<dbReference type="SUPFAM" id="SSF52172">
    <property type="entry name" value="CheY-like"/>
    <property type="match status" value="1"/>
</dbReference>
<name>A0ABT9HZ96_9GAMM</name>
<evidence type="ECO:0000256" key="3">
    <source>
        <dbReference type="ARBA" id="ARBA00023015"/>
    </source>
</evidence>
<accession>A0ABT9HZ96</accession>
<evidence type="ECO:0000259" key="8">
    <source>
        <dbReference type="PROSITE" id="PS50110"/>
    </source>
</evidence>
<evidence type="ECO:0000256" key="7">
    <source>
        <dbReference type="PROSITE-ProRule" id="PRU01091"/>
    </source>
</evidence>
<evidence type="ECO:0000256" key="2">
    <source>
        <dbReference type="ARBA" id="ARBA00023012"/>
    </source>
</evidence>
<dbReference type="PANTHER" id="PTHR48111:SF22">
    <property type="entry name" value="REGULATOR OF RPOS"/>
    <property type="match status" value="1"/>
</dbReference>
<dbReference type="RefSeq" id="WP_305975797.1">
    <property type="nucleotide sequence ID" value="NZ_JAPJDY010000008.1"/>
</dbReference>
<reference evidence="10 11" key="1">
    <citation type="submission" date="2022-11" db="EMBL/GenBank/DDBJ databases">
        <title>Viruses from the air-sea interface of a natural surface slick.</title>
        <authorList>
            <person name="Rahlff J."/>
            <person name="Holmfeldt K."/>
        </authorList>
    </citation>
    <scope>NUCLEOTIDE SEQUENCE [LARGE SCALE GENOMIC DNA]</scope>
    <source>
        <strain evidence="10 11">SMS4</strain>
    </source>
</reference>
<feature type="modified residue" description="4-aspartylphosphate" evidence="6">
    <location>
        <position position="51"/>
    </location>
</feature>
<dbReference type="CDD" id="cd00383">
    <property type="entry name" value="trans_reg_C"/>
    <property type="match status" value="1"/>
</dbReference>
<feature type="DNA-binding region" description="OmpR/PhoB-type" evidence="7">
    <location>
        <begin position="125"/>
        <end position="222"/>
    </location>
</feature>